<dbReference type="InterPro" id="IPR016193">
    <property type="entry name" value="Cytidine_deaminase-like"/>
</dbReference>
<dbReference type="HAMAP" id="MF_00139">
    <property type="entry name" value="PurH"/>
    <property type="match status" value="1"/>
</dbReference>
<dbReference type="Pfam" id="PF01808">
    <property type="entry name" value="AICARFT_IMPCHas"/>
    <property type="match status" value="1"/>
</dbReference>
<dbReference type="SMART" id="SM00798">
    <property type="entry name" value="AICARFT_IMPCHas"/>
    <property type="match status" value="1"/>
</dbReference>
<evidence type="ECO:0000256" key="6">
    <source>
        <dbReference type="ARBA" id="ARBA00022801"/>
    </source>
</evidence>
<keyword evidence="6 10" id="KW-0378">Hydrolase</keyword>
<evidence type="ECO:0000256" key="2">
    <source>
        <dbReference type="ARBA" id="ARBA00004954"/>
    </source>
</evidence>
<dbReference type="Gene3D" id="3.40.50.1380">
    <property type="entry name" value="Methylglyoxal synthase-like domain"/>
    <property type="match status" value="1"/>
</dbReference>
<dbReference type="InterPro" id="IPR011607">
    <property type="entry name" value="MGS-like_dom"/>
</dbReference>
<keyword evidence="7 10" id="KW-0511">Multifunctional enzyme</keyword>
<evidence type="ECO:0000256" key="5">
    <source>
        <dbReference type="ARBA" id="ARBA00022755"/>
    </source>
</evidence>
<dbReference type="Proteomes" id="UP000053688">
    <property type="component" value="Unassembled WGS sequence"/>
</dbReference>
<evidence type="ECO:0000256" key="4">
    <source>
        <dbReference type="ARBA" id="ARBA00022679"/>
    </source>
</evidence>
<dbReference type="EC" id="2.1.2.3" evidence="10"/>
<dbReference type="CDD" id="cd01421">
    <property type="entry name" value="IMPCH"/>
    <property type="match status" value="1"/>
</dbReference>
<evidence type="ECO:0000256" key="1">
    <source>
        <dbReference type="ARBA" id="ARBA00004844"/>
    </source>
</evidence>
<dbReference type="Gene3D" id="3.40.140.20">
    <property type="match status" value="2"/>
</dbReference>
<evidence type="ECO:0000313" key="13">
    <source>
        <dbReference type="Proteomes" id="UP000053688"/>
    </source>
</evidence>
<dbReference type="EMBL" id="AMSD01000001">
    <property type="protein sequence ID" value="EPE37582.1"/>
    <property type="molecule type" value="Genomic_DNA"/>
</dbReference>
<dbReference type="NCBIfam" id="NF002049">
    <property type="entry name" value="PRK00881.1"/>
    <property type="match status" value="1"/>
</dbReference>
<dbReference type="InterPro" id="IPR002695">
    <property type="entry name" value="PurH-like"/>
</dbReference>
<evidence type="ECO:0000256" key="3">
    <source>
        <dbReference type="ARBA" id="ARBA00007667"/>
    </source>
</evidence>
<dbReference type="GO" id="GO:0004643">
    <property type="term" value="F:phosphoribosylaminoimidazolecarboxamide formyltransferase activity"/>
    <property type="evidence" value="ECO:0007669"/>
    <property type="project" value="UniProtKB-UniRule"/>
</dbReference>
<dbReference type="UniPathway" id="UPA00074">
    <property type="reaction ID" value="UER00133"/>
</dbReference>
<evidence type="ECO:0000313" key="12">
    <source>
        <dbReference type="EMBL" id="EPE37582.1"/>
    </source>
</evidence>
<dbReference type="PIRSF" id="PIRSF000414">
    <property type="entry name" value="AICARFT_IMPCHas"/>
    <property type="match status" value="1"/>
</dbReference>
<comment type="pathway">
    <text evidence="1 10">Purine metabolism; IMP biosynthesis via de novo pathway; IMP from 5-formamido-1-(5-phospho-D-ribosyl)imidazole-4-carboxamide: step 1/1.</text>
</comment>
<protein>
    <recommendedName>
        <fullName evidence="10">Bifunctional purine biosynthesis protein PurH</fullName>
    </recommendedName>
    <domain>
        <recommendedName>
            <fullName evidence="10">Phosphoribosylaminoimidazolecarboxamide formyltransferase</fullName>
            <ecNumber evidence="10">2.1.2.3</ecNumber>
        </recommendedName>
        <alternativeName>
            <fullName evidence="10">AICAR transformylase</fullName>
        </alternativeName>
    </domain>
    <domain>
        <recommendedName>
            <fullName evidence="10">IMP cyclohydrolase</fullName>
            <ecNumber evidence="10">3.5.4.10</ecNumber>
        </recommendedName>
        <alternativeName>
            <fullName evidence="10">ATIC</fullName>
        </alternativeName>
        <alternativeName>
            <fullName evidence="10">IMP synthase</fullName>
        </alternativeName>
        <alternativeName>
            <fullName evidence="10">Inosinicase</fullName>
        </alternativeName>
    </domain>
</protein>
<comment type="catalytic activity">
    <reaction evidence="9 10">
        <text>IMP + H2O = 5-formamido-1-(5-phospho-D-ribosyl)imidazole-4-carboxamide</text>
        <dbReference type="Rhea" id="RHEA:18445"/>
        <dbReference type="ChEBI" id="CHEBI:15377"/>
        <dbReference type="ChEBI" id="CHEBI:58053"/>
        <dbReference type="ChEBI" id="CHEBI:58467"/>
        <dbReference type="EC" id="3.5.4.10"/>
    </reaction>
</comment>
<comment type="catalytic activity">
    <reaction evidence="8 10">
        <text>(6R)-10-formyltetrahydrofolate + 5-amino-1-(5-phospho-beta-D-ribosyl)imidazole-4-carboxamide = 5-formamido-1-(5-phospho-D-ribosyl)imidazole-4-carboxamide + (6S)-5,6,7,8-tetrahydrofolate</text>
        <dbReference type="Rhea" id="RHEA:22192"/>
        <dbReference type="ChEBI" id="CHEBI:57453"/>
        <dbReference type="ChEBI" id="CHEBI:58467"/>
        <dbReference type="ChEBI" id="CHEBI:58475"/>
        <dbReference type="ChEBI" id="CHEBI:195366"/>
        <dbReference type="EC" id="2.1.2.3"/>
    </reaction>
</comment>
<comment type="pathway">
    <text evidence="2 10">Purine metabolism; IMP biosynthesis via de novo pathway; 5-formamido-1-(5-phospho-D-ribosyl)imidazole-4-carboxamide from 5-amino-1-(5-phospho-D-ribosyl)imidazole-4-carboxamide (10-formyl THF route): step 1/1.</text>
</comment>
<comment type="similarity">
    <text evidence="3 10">Belongs to the PurH family.</text>
</comment>
<dbReference type="PROSITE" id="PS51855">
    <property type="entry name" value="MGS"/>
    <property type="match status" value="1"/>
</dbReference>
<dbReference type="InterPro" id="IPR024051">
    <property type="entry name" value="AICAR_Tfase_dup_dom_sf"/>
</dbReference>
<evidence type="ECO:0000259" key="11">
    <source>
        <dbReference type="PROSITE" id="PS51855"/>
    </source>
</evidence>
<accession>S3DGK1</accession>
<dbReference type="RefSeq" id="WP_016503380.1">
    <property type="nucleotide sequence ID" value="NZ_AMSD01000001.1"/>
</dbReference>
<dbReference type="NCBIfam" id="TIGR00355">
    <property type="entry name" value="purH"/>
    <property type="match status" value="1"/>
</dbReference>
<dbReference type="GO" id="GO:0006189">
    <property type="term" value="P:'de novo' IMP biosynthetic process"/>
    <property type="evidence" value="ECO:0007669"/>
    <property type="project" value="UniProtKB-UniRule"/>
</dbReference>
<name>S3DGK1_9GAMM</name>
<evidence type="ECO:0000256" key="9">
    <source>
        <dbReference type="ARBA" id="ARBA00050687"/>
    </source>
</evidence>
<comment type="domain">
    <text evidence="10">The IMP cyclohydrolase activity resides in the N-terminal region.</text>
</comment>
<dbReference type="GO" id="GO:0003937">
    <property type="term" value="F:IMP cyclohydrolase activity"/>
    <property type="evidence" value="ECO:0007669"/>
    <property type="project" value="UniProtKB-UniRule"/>
</dbReference>
<comment type="caution">
    <text evidence="12">The sequence shown here is derived from an EMBL/GenBank/DDBJ whole genome shotgun (WGS) entry which is preliminary data.</text>
</comment>
<gene>
    <name evidence="10" type="primary">purH</name>
    <name evidence="12" type="ORF">O1U_0036</name>
</gene>
<dbReference type="PATRIC" id="fig|1236703.3.peg.18"/>
<dbReference type="InterPro" id="IPR036914">
    <property type="entry name" value="MGS-like_dom_sf"/>
</dbReference>
<evidence type="ECO:0000256" key="10">
    <source>
        <dbReference type="HAMAP-Rule" id="MF_00139"/>
    </source>
</evidence>
<dbReference type="SUPFAM" id="SSF52335">
    <property type="entry name" value="Methylglyoxal synthase-like"/>
    <property type="match status" value="1"/>
</dbReference>
<dbReference type="FunFam" id="3.40.50.1380:FF:000001">
    <property type="entry name" value="Bifunctional purine biosynthesis protein PurH"/>
    <property type="match status" value="1"/>
</dbReference>
<proteinExistence type="inferred from homology"/>
<keyword evidence="4 10" id="KW-0808">Transferase</keyword>
<reference evidence="12 13" key="1">
    <citation type="journal article" date="2014" name="Environ. Microbiol.">
        <title>Genomic signatures of obligate host dependence in the luminous bacterial symbiont of a vertebrate.</title>
        <authorList>
            <person name="Hendry T.A."/>
            <person name="de Wet J.R."/>
            <person name="Dunlap P.V."/>
        </authorList>
    </citation>
    <scope>NUCLEOTIDE SEQUENCE [LARGE SCALE GENOMIC DNA]</scope>
    <source>
        <strain evidence="12 13">Akat1</strain>
    </source>
</reference>
<keyword evidence="13" id="KW-1185">Reference proteome</keyword>
<dbReference type="AlphaFoldDB" id="S3DGK1"/>
<dbReference type="Pfam" id="PF02142">
    <property type="entry name" value="MGS"/>
    <property type="match status" value="1"/>
</dbReference>
<evidence type="ECO:0000256" key="8">
    <source>
        <dbReference type="ARBA" id="ARBA00050488"/>
    </source>
</evidence>
<dbReference type="SMART" id="SM00851">
    <property type="entry name" value="MGS"/>
    <property type="match status" value="1"/>
</dbReference>
<dbReference type="FunFam" id="3.40.140.20:FF:000002">
    <property type="entry name" value="Bifunctional purine biosynthesis protein PurH"/>
    <property type="match status" value="1"/>
</dbReference>
<dbReference type="STRING" id="28176.CF66_2410"/>
<dbReference type="PANTHER" id="PTHR11692">
    <property type="entry name" value="BIFUNCTIONAL PURINE BIOSYNTHESIS PROTEIN PURH"/>
    <property type="match status" value="1"/>
</dbReference>
<organism evidence="12 13">
    <name type="scientific">Candidatus Photodesmus katoptron Akat1</name>
    <dbReference type="NCBI Taxonomy" id="1236703"/>
    <lineage>
        <taxon>Bacteria</taxon>
        <taxon>Pseudomonadati</taxon>
        <taxon>Pseudomonadota</taxon>
        <taxon>Gammaproteobacteria</taxon>
        <taxon>Vibrionales</taxon>
        <taxon>Vibrionaceae</taxon>
        <taxon>Candidatus Photodesmus</taxon>
    </lineage>
</organism>
<feature type="domain" description="MGS-like" evidence="11">
    <location>
        <begin position="2"/>
        <end position="148"/>
    </location>
</feature>
<dbReference type="SUPFAM" id="SSF53927">
    <property type="entry name" value="Cytidine deaminase-like"/>
    <property type="match status" value="1"/>
</dbReference>
<dbReference type="GO" id="GO:0005829">
    <property type="term" value="C:cytosol"/>
    <property type="evidence" value="ECO:0007669"/>
    <property type="project" value="TreeGrafter"/>
</dbReference>
<dbReference type="PANTHER" id="PTHR11692:SF0">
    <property type="entry name" value="BIFUNCTIONAL PURINE BIOSYNTHESIS PROTEIN ATIC"/>
    <property type="match status" value="1"/>
</dbReference>
<keyword evidence="5 10" id="KW-0658">Purine biosynthesis</keyword>
<evidence type="ECO:0000256" key="7">
    <source>
        <dbReference type="ARBA" id="ARBA00023268"/>
    </source>
</evidence>
<dbReference type="EC" id="3.5.4.10" evidence="10"/>
<sequence length="531" mass="58826">MNDVRLIRHALISVSNKSGIVKFAKSLIDNSINIISTDGTARYLREHGVLVTEVSNYSGFPEIMDGRIKTLHHKIFAGILGRRGQDDHEMKVHNITPIDIVIVNFYPFEQAISEGNCTSSEILENIDIGGPTMVRAAAKNHEDIAVVVNPNEYDCIIDEIDSSDGYLSSGTRIRLAASAFEYTANYESTISSYFNEKSLISKGKQKRSRNCKFPMVFSKSFKKKQTLLYGENSHQTAALYAEENFLDPSVLTASQIQGKALSYNNIIDTNAALECIKEFNEPACVIIKHTNPCAVALGKTIFEAYDNAYRADPVSAFGGIIAFNRILDPLTSSAIIEKQFSEVIIAPSILDESIKILNKKKNIRLLQCSGIQSNRIYGFDIKSIKGGIIIQDYDQAMISENQIKVVSKRQPEKKELKDSLFCWKVVKYVKSNAIVYSRNCVTVGIGAGQMSRVYSAKIAKMKATELGLKLKGCVMASDAFFPFRDGIDEAARVGISCIIQPGGSIRDKEIIKAADQHGISMIFTGIRHFLH</sequence>
<dbReference type="eggNOG" id="COG0138">
    <property type="taxonomic scope" value="Bacteria"/>
</dbReference>
<dbReference type="FunFam" id="3.40.140.20:FF:000001">
    <property type="entry name" value="Bifunctional purine biosynthesis protein PurH"/>
    <property type="match status" value="1"/>
</dbReference>